<reference evidence="2 3" key="1">
    <citation type="submission" date="2020-04" db="EMBL/GenBank/DDBJ databases">
        <title>Ralstonia insidiosa genome sequencing and assembly.</title>
        <authorList>
            <person name="Martins R.C.R."/>
            <person name="Perdigao-Neto L.V."/>
            <person name="Levin A.S.S."/>
            <person name="Costa S.F."/>
        </authorList>
    </citation>
    <scope>NUCLEOTIDE SEQUENCE [LARGE SCALE GENOMIC DNA]</scope>
    <source>
        <strain evidence="2 3">5047</strain>
    </source>
</reference>
<accession>A0A848P921</accession>
<dbReference type="SUPFAM" id="SSF52540">
    <property type="entry name" value="P-loop containing nucleoside triphosphate hydrolases"/>
    <property type="match status" value="1"/>
</dbReference>
<feature type="domain" description="SF4 helicase" evidence="1">
    <location>
        <begin position="326"/>
        <end position="579"/>
    </location>
</feature>
<organism evidence="2 3">
    <name type="scientific">Ralstonia insidiosa</name>
    <dbReference type="NCBI Taxonomy" id="190721"/>
    <lineage>
        <taxon>Bacteria</taxon>
        <taxon>Pseudomonadati</taxon>
        <taxon>Pseudomonadota</taxon>
        <taxon>Betaproteobacteria</taxon>
        <taxon>Burkholderiales</taxon>
        <taxon>Burkholderiaceae</taxon>
        <taxon>Ralstonia</taxon>
    </lineage>
</organism>
<dbReference type="PANTHER" id="PTHR12873">
    <property type="entry name" value="T7-LIKE MITOCHONDRIAL DNA HELICASE"/>
    <property type="match status" value="1"/>
</dbReference>
<name>A0A848P921_9RALS</name>
<dbReference type="GO" id="GO:0005524">
    <property type="term" value="F:ATP binding"/>
    <property type="evidence" value="ECO:0007669"/>
    <property type="project" value="InterPro"/>
</dbReference>
<gene>
    <name evidence="2" type="ORF">HGR00_28355</name>
</gene>
<comment type="caution">
    <text evidence="2">The sequence shown here is derived from an EMBL/GenBank/DDBJ whole genome shotgun (WGS) entry which is preliminary data.</text>
</comment>
<dbReference type="PANTHER" id="PTHR12873:SF0">
    <property type="entry name" value="TWINKLE MTDNA HELICASE"/>
    <property type="match status" value="1"/>
</dbReference>
<dbReference type="CDD" id="cd01029">
    <property type="entry name" value="TOPRIM_primases"/>
    <property type="match status" value="1"/>
</dbReference>
<dbReference type="Pfam" id="PF13481">
    <property type="entry name" value="AAA_25"/>
    <property type="match status" value="1"/>
</dbReference>
<dbReference type="Gene3D" id="3.40.50.300">
    <property type="entry name" value="P-loop containing nucleotide triphosphate hydrolases"/>
    <property type="match status" value="1"/>
</dbReference>
<evidence type="ECO:0000313" key="2">
    <source>
        <dbReference type="EMBL" id="NMV41835.1"/>
    </source>
</evidence>
<dbReference type="InterPro" id="IPR027417">
    <property type="entry name" value="P-loop_NTPase"/>
</dbReference>
<dbReference type="GO" id="GO:0043139">
    <property type="term" value="F:5'-3' DNA helicase activity"/>
    <property type="evidence" value="ECO:0007669"/>
    <property type="project" value="InterPro"/>
</dbReference>
<dbReference type="Pfam" id="PF13155">
    <property type="entry name" value="Toprim_2"/>
    <property type="match status" value="1"/>
</dbReference>
<dbReference type="GO" id="GO:0003697">
    <property type="term" value="F:single-stranded DNA binding"/>
    <property type="evidence" value="ECO:0007669"/>
    <property type="project" value="InterPro"/>
</dbReference>
<proteinExistence type="predicted"/>
<dbReference type="AlphaFoldDB" id="A0A848P921"/>
<sequence length="598" mass="66327">MNWNEVSNRLALEAEAVAGMLLPNGKRQGPEWVAGSVEGEAGESLKVRITGNKAGVWKDFATGDAGDLIDLWAAAKRITLKEAFSEARRYLGIPEPSFVAPTRVYTRPSRPAVVSPAGQVLKYLTDERKLSLETVRAFKVAATKEDDAIVFPYLRDSELVNLKHLALERDGKGKKRTWQSAGAEPCLFGWDLVPDSAKAVLIVEGELDAMSLYEYGIAALSVNQGAGNHQWIDSDFDRLERFPEIFLWFDNDEAGHKGVREVAQRLGLDRCRIVKFRLKDANEALQQGVTAEEIGEALDAAERIEPTDLRTPAAYLDDVLAMFRDGPVNTVGGALPWPAWSDKVRLRPAELSVWTGINGHGKSDLLGQVCVDLIRQGERVCIFSGEMKPANVLRHLTIQACATSTPTERFVRAANDWMCGALWLYAHVGTISQDSLLEAFRYAAKRYRVTHFVVDSLLKCGIAEDDYKAQKAFLDRLCDFKNEFNAHVHLVAHARKGESEDKAPGKLDVRGAGAITDLADNVFTVWRNKRKELAGDEADGDVEDARLYCHKQRATGYEGALRLWFDTASLQFSQRANWHARPAFDFSAVTTQSPAIHA</sequence>
<dbReference type="Gene3D" id="3.40.1360.10">
    <property type="match status" value="1"/>
</dbReference>
<evidence type="ECO:0000259" key="1">
    <source>
        <dbReference type="PROSITE" id="PS51199"/>
    </source>
</evidence>
<dbReference type="PROSITE" id="PS51199">
    <property type="entry name" value="SF4_HELICASE"/>
    <property type="match status" value="1"/>
</dbReference>
<dbReference type="RefSeq" id="WP_169341867.1">
    <property type="nucleotide sequence ID" value="NZ_JABBZM010000039.1"/>
</dbReference>
<protein>
    <submittedName>
        <fullName evidence="2">AAA family ATPase</fullName>
    </submittedName>
</protein>
<dbReference type="InterPro" id="IPR027032">
    <property type="entry name" value="Twinkle-like"/>
</dbReference>
<dbReference type="InterPro" id="IPR007694">
    <property type="entry name" value="DNA_helicase_DnaB-like_C"/>
</dbReference>
<dbReference type="EMBL" id="JABBZM010000039">
    <property type="protein sequence ID" value="NMV41835.1"/>
    <property type="molecule type" value="Genomic_DNA"/>
</dbReference>
<evidence type="ECO:0000313" key="3">
    <source>
        <dbReference type="Proteomes" id="UP000575469"/>
    </source>
</evidence>
<dbReference type="SUPFAM" id="SSF56731">
    <property type="entry name" value="DNA primase core"/>
    <property type="match status" value="1"/>
</dbReference>
<dbReference type="InterPro" id="IPR034154">
    <property type="entry name" value="TOPRIM_DnaG/twinkle"/>
</dbReference>
<dbReference type="Proteomes" id="UP000575469">
    <property type="component" value="Unassembled WGS sequence"/>
</dbReference>
<dbReference type="GO" id="GO:0006260">
    <property type="term" value="P:DNA replication"/>
    <property type="evidence" value="ECO:0007669"/>
    <property type="project" value="InterPro"/>
</dbReference>